<keyword evidence="11" id="KW-1185">Reference proteome</keyword>
<sequence length="212" mass="22562">MGHSTHQSRPPRQQGGSNPVSPLDRTRPDTDHSTGVGDHGRWSTRRIALYALCTALAMAASFLEIPLMPAAPWLKYDPSGIVCLIAGFAFGPSAAVIVSILGFLPHLFINPWGSLMAMAVALACSVPAALIYRKKPTRTRAALALVVGSLAALAVALVGNLLVTPLYAHMSMPQVALMILPILLPFNLIKLCINAVVTFLIYKPISTAIGHH</sequence>
<feature type="transmembrane region" description="Helical" evidence="9">
    <location>
        <begin position="175"/>
        <end position="202"/>
    </location>
</feature>
<accession>A0A087BCV1</accession>
<reference evidence="10 11" key="1">
    <citation type="submission" date="2014-03" db="EMBL/GenBank/DDBJ databases">
        <title>Genomics of Bifidobacteria.</title>
        <authorList>
            <person name="Ventura M."/>
            <person name="Milani C."/>
            <person name="Lugli G.A."/>
        </authorList>
    </citation>
    <scope>NUCLEOTIDE SEQUENCE [LARGE SCALE GENOMIC DNA]</scope>
    <source>
        <strain evidence="10 11">LMG 11591</strain>
    </source>
</reference>
<keyword evidence="6 9" id="KW-1133">Transmembrane helix</keyword>
<dbReference type="Pfam" id="PF12822">
    <property type="entry name" value="ECF_trnsprt"/>
    <property type="match status" value="1"/>
</dbReference>
<dbReference type="AlphaFoldDB" id="A0A087BCV1"/>
<name>A0A087BCV1_9BIFI</name>
<feature type="transmembrane region" description="Helical" evidence="9">
    <location>
        <begin position="142"/>
        <end position="163"/>
    </location>
</feature>
<evidence type="ECO:0008006" key="12">
    <source>
        <dbReference type="Google" id="ProtNLM"/>
    </source>
</evidence>
<dbReference type="GO" id="GO:0005886">
    <property type="term" value="C:plasma membrane"/>
    <property type="evidence" value="ECO:0007669"/>
    <property type="project" value="UniProtKB-SubCell"/>
</dbReference>
<dbReference type="RefSeq" id="WP_022859314.1">
    <property type="nucleotide sequence ID" value="NZ_JGZB01000003.1"/>
</dbReference>
<evidence type="ECO:0000313" key="11">
    <source>
        <dbReference type="Proteomes" id="UP000029052"/>
    </source>
</evidence>
<feature type="transmembrane region" description="Helical" evidence="9">
    <location>
        <begin position="109"/>
        <end position="130"/>
    </location>
</feature>
<evidence type="ECO:0000256" key="1">
    <source>
        <dbReference type="ARBA" id="ARBA00004651"/>
    </source>
</evidence>
<comment type="caution">
    <text evidence="10">The sequence shown here is derived from an EMBL/GenBank/DDBJ whole genome shotgun (WGS) entry which is preliminary data.</text>
</comment>
<dbReference type="InterPro" id="IPR024529">
    <property type="entry name" value="ECF_trnsprt_substrate-spec"/>
</dbReference>
<proteinExistence type="inferred from homology"/>
<keyword evidence="4" id="KW-1003">Cell membrane</keyword>
<evidence type="ECO:0000256" key="9">
    <source>
        <dbReference type="SAM" id="Phobius"/>
    </source>
</evidence>
<evidence type="ECO:0000256" key="8">
    <source>
        <dbReference type="SAM" id="MobiDB-lite"/>
    </source>
</evidence>
<dbReference type="Proteomes" id="UP000029052">
    <property type="component" value="Unassembled WGS sequence"/>
</dbReference>
<evidence type="ECO:0000256" key="4">
    <source>
        <dbReference type="ARBA" id="ARBA00022475"/>
    </source>
</evidence>
<dbReference type="EMBL" id="JGZB01000003">
    <property type="protein sequence ID" value="KFI68851.1"/>
    <property type="molecule type" value="Genomic_DNA"/>
</dbReference>
<evidence type="ECO:0000256" key="5">
    <source>
        <dbReference type="ARBA" id="ARBA00022692"/>
    </source>
</evidence>
<dbReference type="STRING" id="1692.BMAGN_0728"/>
<dbReference type="eggNOG" id="COG3601">
    <property type="taxonomic scope" value="Bacteria"/>
</dbReference>
<evidence type="ECO:0000256" key="2">
    <source>
        <dbReference type="ARBA" id="ARBA00005540"/>
    </source>
</evidence>
<gene>
    <name evidence="10" type="ORF">BMAGN_0728</name>
</gene>
<evidence type="ECO:0000256" key="7">
    <source>
        <dbReference type="ARBA" id="ARBA00023136"/>
    </source>
</evidence>
<comment type="subcellular location">
    <subcellularLocation>
        <location evidence="1">Cell membrane</location>
        <topology evidence="1">Multi-pass membrane protein</topology>
    </subcellularLocation>
</comment>
<feature type="transmembrane region" description="Helical" evidence="9">
    <location>
        <begin position="79"/>
        <end position="103"/>
    </location>
</feature>
<feature type="compositionally biased region" description="Polar residues" evidence="8">
    <location>
        <begin position="1"/>
        <end position="20"/>
    </location>
</feature>
<protein>
    <recommendedName>
        <fullName evidence="12">Riboflavin transporter</fullName>
    </recommendedName>
</protein>
<evidence type="ECO:0000256" key="6">
    <source>
        <dbReference type="ARBA" id="ARBA00022989"/>
    </source>
</evidence>
<dbReference type="PANTHER" id="PTHR38438:SF1">
    <property type="entry name" value="RIBOFLAVIN TRANSPORTER RIBU"/>
    <property type="match status" value="1"/>
</dbReference>
<keyword evidence="7 9" id="KW-0472">Membrane</keyword>
<keyword evidence="5 9" id="KW-0812">Transmembrane</keyword>
<organism evidence="10 11">
    <name type="scientific">Bifidobacterium magnum</name>
    <dbReference type="NCBI Taxonomy" id="1692"/>
    <lineage>
        <taxon>Bacteria</taxon>
        <taxon>Bacillati</taxon>
        <taxon>Actinomycetota</taxon>
        <taxon>Actinomycetes</taxon>
        <taxon>Bifidobacteriales</taxon>
        <taxon>Bifidobacteriaceae</taxon>
        <taxon>Bifidobacterium</taxon>
    </lineage>
</organism>
<dbReference type="InterPro" id="IPR025720">
    <property type="entry name" value="RibU"/>
</dbReference>
<dbReference type="Gene3D" id="1.10.1760.20">
    <property type="match status" value="1"/>
</dbReference>
<feature type="region of interest" description="Disordered" evidence="8">
    <location>
        <begin position="1"/>
        <end position="38"/>
    </location>
</feature>
<keyword evidence="3" id="KW-0813">Transport</keyword>
<feature type="transmembrane region" description="Helical" evidence="9">
    <location>
        <begin position="47"/>
        <end position="67"/>
    </location>
</feature>
<dbReference type="GO" id="GO:0032217">
    <property type="term" value="F:riboflavin transmembrane transporter activity"/>
    <property type="evidence" value="ECO:0007669"/>
    <property type="project" value="InterPro"/>
</dbReference>
<evidence type="ECO:0000313" key="10">
    <source>
        <dbReference type="EMBL" id="KFI68851.1"/>
    </source>
</evidence>
<dbReference type="PANTHER" id="PTHR38438">
    <property type="entry name" value="RIBOFLAVIN TRANSPORTER RIBU"/>
    <property type="match status" value="1"/>
</dbReference>
<evidence type="ECO:0000256" key="3">
    <source>
        <dbReference type="ARBA" id="ARBA00022448"/>
    </source>
</evidence>
<comment type="similarity">
    <text evidence="2">Belongs to the prokaryotic riboflavin transporter (P-RFT) (TC 2.A.87) family.</text>
</comment>